<dbReference type="EMBL" id="JQCR01000002">
    <property type="protein sequence ID" value="KGE20047.1"/>
    <property type="molecule type" value="Genomic_DNA"/>
</dbReference>
<dbReference type="Proteomes" id="UP000029734">
    <property type="component" value="Unassembled WGS sequence"/>
</dbReference>
<protein>
    <submittedName>
        <fullName evidence="1">Uncharacterized protein</fullName>
    </submittedName>
</protein>
<keyword evidence="2" id="KW-1185">Reference proteome</keyword>
<reference evidence="1 2" key="2">
    <citation type="submission" date="2014-10" db="EMBL/GenBank/DDBJ databases">
        <title>Comparative genomics of the Paenibacillus odorifer group.</title>
        <authorList>
            <person name="Tsai Y.-C."/>
            <person name="Martin N."/>
            <person name="Korlach J."/>
            <person name="Wiedmann M."/>
        </authorList>
    </citation>
    <scope>NUCLEOTIDE SEQUENCE [LARGE SCALE GENOMIC DNA]</scope>
    <source>
        <strain evidence="1 2">DSM 18334</strain>
    </source>
</reference>
<reference evidence="1 2" key="1">
    <citation type="submission" date="2014-08" db="EMBL/GenBank/DDBJ databases">
        <authorList>
            <person name="den Bakker H.C."/>
        </authorList>
    </citation>
    <scope>NUCLEOTIDE SEQUENCE [LARGE SCALE GENOMIC DNA]</scope>
    <source>
        <strain evidence="1 2">DSM 18334</strain>
    </source>
</reference>
<gene>
    <name evidence="1" type="ORF">PWYN_12375</name>
</gene>
<sequence length="73" mass="8362">MDYGVFFADVQAWISQANQAAAHYGMSSPEFWQWVSGSAGSICSKYQDHPLAIKQMQMLAEWLEEVYEKQQRG</sequence>
<name>A0A098MET0_9BACL</name>
<evidence type="ECO:0000313" key="2">
    <source>
        <dbReference type="Proteomes" id="UP000029734"/>
    </source>
</evidence>
<proteinExistence type="predicted"/>
<dbReference type="RefSeq" id="WP_036651863.1">
    <property type="nucleotide sequence ID" value="NZ_JQCR01000002.1"/>
</dbReference>
<dbReference type="OrthoDB" id="2305864at2"/>
<comment type="caution">
    <text evidence="1">The sequence shown here is derived from an EMBL/GenBank/DDBJ whole genome shotgun (WGS) entry which is preliminary data.</text>
</comment>
<dbReference type="AlphaFoldDB" id="A0A098MET0"/>
<evidence type="ECO:0000313" key="1">
    <source>
        <dbReference type="EMBL" id="KGE20047.1"/>
    </source>
</evidence>
<organism evidence="1 2">
    <name type="scientific">Paenibacillus wynnii</name>
    <dbReference type="NCBI Taxonomy" id="268407"/>
    <lineage>
        <taxon>Bacteria</taxon>
        <taxon>Bacillati</taxon>
        <taxon>Bacillota</taxon>
        <taxon>Bacilli</taxon>
        <taxon>Bacillales</taxon>
        <taxon>Paenibacillaceae</taxon>
        <taxon>Paenibacillus</taxon>
    </lineage>
</organism>
<dbReference type="STRING" id="268407.PWYN_12375"/>
<accession>A0A098MET0</accession>